<reference evidence="2 3" key="1">
    <citation type="journal article" date="2013" name="J. Microbiol.">
        <title>Mucilaginibacter ginsenosidivorax sp. nov., with ginsenoside converting activity isolated from sediment.</title>
        <authorList>
            <person name="Kim J.K."/>
            <person name="Choi T.E."/>
            <person name="Liu Q.M."/>
            <person name="Park H.Y."/>
            <person name="Yi T.H."/>
            <person name="Yoon M.H."/>
            <person name="Kim S.C."/>
            <person name="Im W.T."/>
        </authorList>
    </citation>
    <scope>NUCLEOTIDE SEQUENCE [LARGE SCALE GENOMIC DNA]</scope>
    <source>
        <strain evidence="2 3">KHI28</strain>
    </source>
</reference>
<organism evidence="2 3">
    <name type="scientific">Mucilaginibacter ginsenosidivorax</name>
    <dbReference type="NCBI Taxonomy" id="862126"/>
    <lineage>
        <taxon>Bacteria</taxon>
        <taxon>Pseudomonadati</taxon>
        <taxon>Bacteroidota</taxon>
        <taxon>Sphingobacteriia</taxon>
        <taxon>Sphingobacteriales</taxon>
        <taxon>Sphingobacteriaceae</taxon>
        <taxon>Mucilaginibacter</taxon>
    </lineage>
</organism>
<keyword evidence="1" id="KW-0732">Signal</keyword>
<name>A0A5B8W512_9SPHI</name>
<keyword evidence="3" id="KW-1185">Reference proteome</keyword>
<dbReference type="EMBL" id="CP042437">
    <property type="protein sequence ID" value="QEC78016.1"/>
    <property type="molecule type" value="Genomic_DNA"/>
</dbReference>
<feature type="signal peptide" evidence="1">
    <location>
        <begin position="1"/>
        <end position="19"/>
    </location>
</feature>
<feature type="chain" id="PRO_5023003630" evidence="1">
    <location>
        <begin position="20"/>
        <end position="207"/>
    </location>
</feature>
<protein>
    <submittedName>
        <fullName evidence="2">Uncharacterized protein</fullName>
    </submittedName>
</protein>
<accession>A0A5B8W512</accession>
<evidence type="ECO:0000313" key="2">
    <source>
        <dbReference type="EMBL" id="QEC78016.1"/>
    </source>
</evidence>
<gene>
    <name evidence="2" type="ORF">FSB76_19500</name>
</gene>
<dbReference type="OrthoDB" id="792415at2"/>
<sequence>MKKYLIVFTAILTLIITTAKSQTVTPGPVERRLADSICSSLSKLDLSKITTKSEAVKAYTSCVMAHADMLPDLAAEKKVDMTDQAAMRLVGIELGKDLMKQNCKYFLQLSTAMAKNEDSEETATSSTLGTFKRIDLKGFNYIVIKDDQDTEKSFLWFGNFPGSEKFIKTPALLLNKKLKITWAPKEVYMPEAKGYYTIKEILRIDFL</sequence>
<dbReference type="KEGG" id="mgk:FSB76_19500"/>
<dbReference type="AlphaFoldDB" id="A0A5B8W512"/>
<dbReference type="Proteomes" id="UP000321362">
    <property type="component" value="Chromosome"/>
</dbReference>
<evidence type="ECO:0000256" key="1">
    <source>
        <dbReference type="SAM" id="SignalP"/>
    </source>
</evidence>
<evidence type="ECO:0000313" key="3">
    <source>
        <dbReference type="Proteomes" id="UP000321362"/>
    </source>
</evidence>
<proteinExistence type="predicted"/>
<dbReference type="RefSeq" id="WP_147056243.1">
    <property type="nucleotide sequence ID" value="NZ_CP042437.1"/>
</dbReference>